<evidence type="ECO:0000256" key="1">
    <source>
        <dbReference type="SAM" id="MobiDB-lite"/>
    </source>
</evidence>
<keyword evidence="4" id="KW-1185">Reference proteome</keyword>
<evidence type="ECO:0000313" key="4">
    <source>
        <dbReference type="Proteomes" id="UP000006727"/>
    </source>
</evidence>
<dbReference type="Proteomes" id="UP000006727">
    <property type="component" value="Chromosome 4"/>
</dbReference>
<evidence type="ECO:0000313" key="3">
    <source>
        <dbReference type="EnsemblPlants" id="PAC:32922560.CDS.1"/>
    </source>
</evidence>
<accession>A0A2K1KNF5</accession>
<feature type="region of interest" description="Disordered" evidence="1">
    <location>
        <begin position="1"/>
        <end position="23"/>
    </location>
</feature>
<dbReference type="EMBL" id="ABEU02000004">
    <property type="protein sequence ID" value="PNR55310.1"/>
    <property type="molecule type" value="Genomic_DNA"/>
</dbReference>
<sequence>MDPTWDGLAAGSSTSTCPSPSHLHTGVVSMSWERISTRGSFITFADITTITIFCIITSARRFEPVVVLLYFHFLQVSSNIFHFTPIPHQCVYKVGVVHPVMYTSNPLQGFPMQGSVSIKKRGPILTHG</sequence>
<dbReference type="Gramene" id="Pp3c4_14442V3.1">
    <property type="protein sequence ID" value="PAC:32922560.CDS.1"/>
    <property type="gene ID" value="Pp3c4_14442"/>
</dbReference>
<dbReference type="AlphaFoldDB" id="A0A2K1KNF5"/>
<gene>
    <name evidence="2" type="ORF">PHYPA_006206</name>
</gene>
<reference evidence="3" key="3">
    <citation type="submission" date="2020-12" db="UniProtKB">
        <authorList>
            <consortium name="EnsemblPlants"/>
        </authorList>
    </citation>
    <scope>IDENTIFICATION</scope>
</reference>
<reference evidence="2 4" key="1">
    <citation type="journal article" date="2008" name="Science">
        <title>The Physcomitrella genome reveals evolutionary insights into the conquest of land by plants.</title>
        <authorList>
            <person name="Rensing S."/>
            <person name="Lang D."/>
            <person name="Zimmer A."/>
            <person name="Terry A."/>
            <person name="Salamov A."/>
            <person name="Shapiro H."/>
            <person name="Nishiyama T."/>
            <person name="Perroud P.-F."/>
            <person name="Lindquist E."/>
            <person name="Kamisugi Y."/>
            <person name="Tanahashi T."/>
            <person name="Sakakibara K."/>
            <person name="Fujita T."/>
            <person name="Oishi K."/>
            <person name="Shin-I T."/>
            <person name="Kuroki Y."/>
            <person name="Toyoda A."/>
            <person name="Suzuki Y."/>
            <person name="Hashimoto A."/>
            <person name="Yamaguchi K."/>
            <person name="Sugano A."/>
            <person name="Kohara Y."/>
            <person name="Fujiyama A."/>
            <person name="Anterola A."/>
            <person name="Aoki S."/>
            <person name="Ashton N."/>
            <person name="Barbazuk W.B."/>
            <person name="Barker E."/>
            <person name="Bennetzen J."/>
            <person name="Bezanilla M."/>
            <person name="Blankenship R."/>
            <person name="Cho S.H."/>
            <person name="Dutcher S."/>
            <person name="Estelle M."/>
            <person name="Fawcett J.A."/>
            <person name="Gundlach H."/>
            <person name="Hanada K."/>
            <person name="Heyl A."/>
            <person name="Hicks K.A."/>
            <person name="Hugh J."/>
            <person name="Lohr M."/>
            <person name="Mayer K."/>
            <person name="Melkozernov A."/>
            <person name="Murata T."/>
            <person name="Nelson D."/>
            <person name="Pils B."/>
            <person name="Prigge M."/>
            <person name="Reiss B."/>
            <person name="Renner T."/>
            <person name="Rombauts S."/>
            <person name="Rushton P."/>
            <person name="Sanderfoot A."/>
            <person name="Schween G."/>
            <person name="Shiu S.-H."/>
            <person name="Stueber K."/>
            <person name="Theodoulou F.L."/>
            <person name="Tu H."/>
            <person name="Van de Peer Y."/>
            <person name="Verrier P.J."/>
            <person name="Waters E."/>
            <person name="Wood A."/>
            <person name="Yang L."/>
            <person name="Cove D."/>
            <person name="Cuming A."/>
            <person name="Hasebe M."/>
            <person name="Lucas S."/>
            <person name="Mishler D.B."/>
            <person name="Reski R."/>
            <person name="Grigoriev I."/>
            <person name="Quatrano R.S."/>
            <person name="Boore J.L."/>
        </authorList>
    </citation>
    <scope>NUCLEOTIDE SEQUENCE [LARGE SCALE GENOMIC DNA]</scope>
    <source>
        <strain evidence="3 4">cv. Gransden 2004</strain>
    </source>
</reference>
<organism evidence="2">
    <name type="scientific">Physcomitrium patens</name>
    <name type="common">Spreading-leaved earth moss</name>
    <name type="synonym">Physcomitrella patens</name>
    <dbReference type="NCBI Taxonomy" id="3218"/>
    <lineage>
        <taxon>Eukaryota</taxon>
        <taxon>Viridiplantae</taxon>
        <taxon>Streptophyta</taxon>
        <taxon>Embryophyta</taxon>
        <taxon>Bryophyta</taxon>
        <taxon>Bryophytina</taxon>
        <taxon>Bryopsida</taxon>
        <taxon>Funariidae</taxon>
        <taxon>Funariales</taxon>
        <taxon>Funariaceae</taxon>
        <taxon>Physcomitrium</taxon>
    </lineage>
</organism>
<proteinExistence type="predicted"/>
<reference evidence="2 4" key="2">
    <citation type="journal article" date="2018" name="Plant J.">
        <title>The Physcomitrella patens chromosome-scale assembly reveals moss genome structure and evolution.</title>
        <authorList>
            <person name="Lang D."/>
            <person name="Ullrich K.K."/>
            <person name="Murat F."/>
            <person name="Fuchs J."/>
            <person name="Jenkins J."/>
            <person name="Haas F.B."/>
            <person name="Piednoel M."/>
            <person name="Gundlach H."/>
            <person name="Van Bel M."/>
            <person name="Meyberg R."/>
            <person name="Vives C."/>
            <person name="Morata J."/>
            <person name="Symeonidi A."/>
            <person name="Hiss M."/>
            <person name="Muchero W."/>
            <person name="Kamisugi Y."/>
            <person name="Saleh O."/>
            <person name="Blanc G."/>
            <person name="Decker E.L."/>
            <person name="van Gessel N."/>
            <person name="Grimwood J."/>
            <person name="Hayes R.D."/>
            <person name="Graham S.W."/>
            <person name="Gunter L.E."/>
            <person name="McDaniel S.F."/>
            <person name="Hoernstein S.N.W."/>
            <person name="Larsson A."/>
            <person name="Li F.W."/>
            <person name="Perroud P.F."/>
            <person name="Phillips J."/>
            <person name="Ranjan P."/>
            <person name="Rokshar D.S."/>
            <person name="Rothfels C.J."/>
            <person name="Schneider L."/>
            <person name="Shu S."/>
            <person name="Stevenson D.W."/>
            <person name="Thummler F."/>
            <person name="Tillich M."/>
            <person name="Villarreal Aguilar J.C."/>
            <person name="Widiez T."/>
            <person name="Wong G.K."/>
            <person name="Wymore A."/>
            <person name="Zhang Y."/>
            <person name="Zimmer A.D."/>
            <person name="Quatrano R.S."/>
            <person name="Mayer K.F.X."/>
            <person name="Goodstein D."/>
            <person name="Casacuberta J.M."/>
            <person name="Vandepoele K."/>
            <person name="Reski R."/>
            <person name="Cuming A.C."/>
            <person name="Tuskan G.A."/>
            <person name="Maumus F."/>
            <person name="Salse J."/>
            <person name="Schmutz J."/>
            <person name="Rensing S.A."/>
        </authorList>
    </citation>
    <scope>NUCLEOTIDE SEQUENCE [LARGE SCALE GENOMIC DNA]</scope>
    <source>
        <strain evidence="3 4">cv. Gransden 2004</strain>
    </source>
</reference>
<protein>
    <submittedName>
        <fullName evidence="2 3">Uncharacterized protein</fullName>
    </submittedName>
</protein>
<name>A0A2K1KNF5_PHYPA</name>
<evidence type="ECO:0000313" key="2">
    <source>
        <dbReference type="EMBL" id="PNR55310.1"/>
    </source>
</evidence>
<dbReference type="EnsemblPlants" id="Pp3c4_14442V3.1">
    <property type="protein sequence ID" value="PAC:32922560.CDS.1"/>
    <property type="gene ID" value="Pp3c4_14442"/>
</dbReference>
<dbReference type="InParanoid" id="A0A2K1KNF5"/>